<dbReference type="EMBL" id="JACOOQ010000009">
    <property type="protein sequence ID" value="MBC5640074.1"/>
    <property type="molecule type" value="Genomic_DNA"/>
</dbReference>
<evidence type="ECO:0000313" key="3">
    <source>
        <dbReference type="Proteomes" id="UP000662088"/>
    </source>
</evidence>
<comment type="caution">
    <text evidence="2">The sequence shown here is derived from an EMBL/GenBank/DDBJ whole genome shotgun (WGS) entry which is preliminary data.</text>
</comment>
<feature type="compositionally biased region" description="Low complexity" evidence="1">
    <location>
        <begin position="57"/>
        <end position="83"/>
    </location>
</feature>
<accession>A0A8I0DN61</accession>
<keyword evidence="3" id="KW-1185">Reference proteome</keyword>
<evidence type="ECO:0000256" key="1">
    <source>
        <dbReference type="SAM" id="MobiDB-lite"/>
    </source>
</evidence>
<feature type="compositionally biased region" description="Polar residues" evidence="1">
    <location>
        <begin position="32"/>
        <end position="50"/>
    </location>
</feature>
<proteinExistence type="predicted"/>
<evidence type="ECO:0000313" key="2">
    <source>
        <dbReference type="EMBL" id="MBC5640074.1"/>
    </source>
</evidence>
<name>A0A8I0DN61_9CLOT</name>
<dbReference type="Proteomes" id="UP000662088">
    <property type="component" value="Unassembled WGS sequence"/>
</dbReference>
<protein>
    <submittedName>
        <fullName evidence="2">Uncharacterized protein</fullName>
    </submittedName>
</protein>
<dbReference type="AlphaFoldDB" id="A0A8I0DN61"/>
<feature type="region of interest" description="Disordered" evidence="1">
    <location>
        <begin position="28"/>
        <end position="89"/>
    </location>
</feature>
<dbReference type="RefSeq" id="WP_022211926.1">
    <property type="nucleotide sequence ID" value="NZ_JACOOQ010000009.1"/>
</dbReference>
<sequence>MKRSVIFGVVSLAIVGLLGFVGGRASNKEVSKANNKTTSSYSSNGNTQNNVDKEIANSNSYSNSYSNKYNNSYNNSSSSSYSNEGSDEDISFELSEEDLANLKNGLGLTVNGQKVDITGFDEKFREEVKAAGFE</sequence>
<reference evidence="2" key="1">
    <citation type="submission" date="2020-08" db="EMBL/GenBank/DDBJ databases">
        <title>Genome public.</title>
        <authorList>
            <person name="Liu C."/>
            <person name="Sun Q."/>
        </authorList>
    </citation>
    <scope>NUCLEOTIDE SEQUENCE</scope>
    <source>
        <strain evidence="2">NSJ-42</strain>
    </source>
</reference>
<organism evidence="2 3">
    <name type="scientific">Clostridium lentum</name>
    <dbReference type="NCBI Taxonomy" id="2763037"/>
    <lineage>
        <taxon>Bacteria</taxon>
        <taxon>Bacillati</taxon>
        <taxon>Bacillota</taxon>
        <taxon>Clostridia</taxon>
        <taxon>Eubacteriales</taxon>
        <taxon>Clostridiaceae</taxon>
        <taxon>Clostridium</taxon>
    </lineage>
</organism>
<gene>
    <name evidence="2" type="ORF">H8R92_06440</name>
</gene>